<evidence type="ECO:0000256" key="1">
    <source>
        <dbReference type="ARBA" id="ARBA00022649"/>
    </source>
</evidence>
<organism evidence="2 3">
    <name type="scientific">Nostoc sphaeroides CCNUC1</name>
    <dbReference type="NCBI Taxonomy" id="2653204"/>
    <lineage>
        <taxon>Bacteria</taxon>
        <taxon>Bacillati</taxon>
        <taxon>Cyanobacteriota</taxon>
        <taxon>Cyanophyceae</taxon>
        <taxon>Nostocales</taxon>
        <taxon>Nostocaceae</taxon>
        <taxon>Nostoc</taxon>
    </lineage>
</organism>
<protein>
    <submittedName>
        <fullName evidence="2">Type II toxin-antitoxin system RelE/ParE family toxin</fullName>
    </submittedName>
</protein>
<name>A0A5P8W7B0_9NOSO</name>
<sequence length="79" mass="8692">MSNHSFSDEAVKDLNTICEYIAQNSPSAASKLFDAIRQKCKLVAGFPNMGKSYEQLSPNLRGFIAVCSSVRYKKNAGMI</sequence>
<proteinExistence type="predicted"/>
<keyword evidence="1" id="KW-1277">Toxin-antitoxin system</keyword>
<accession>A0A5P8W7B0</accession>
<dbReference type="RefSeq" id="WP_225892268.1">
    <property type="nucleotide sequence ID" value="NZ_CP045226.1"/>
</dbReference>
<dbReference type="Gene3D" id="3.30.2310.20">
    <property type="entry name" value="RelE-like"/>
    <property type="match status" value="1"/>
</dbReference>
<dbReference type="InterPro" id="IPR007712">
    <property type="entry name" value="RelE/ParE_toxin"/>
</dbReference>
<dbReference type="Proteomes" id="UP000326678">
    <property type="component" value="Chromosome Gxm1"/>
</dbReference>
<dbReference type="EMBL" id="CP045226">
    <property type="protein sequence ID" value="QFS48544.1"/>
    <property type="molecule type" value="Genomic_DNA"/>
</dbReference>
<evidence type="ECO:0000313" key="3">
    <source>
        <dbReference type="Proteomes" id="UP000326678"/>
    </source>
</evidence>
<dbReference type="AlphaFoldDB" id="A0A5P8W7B0"/>
<evidence type="ECO:0000313" key="2">
    <source>
        <dbReference type="EMBL" id="QFS48544.1"/>
    </source>
</evidence>
<keyword evidence="3" id="KW-1185">Reference proteome</keyword>
<gene>
    <name evidence="2" type="ORF">GXM_06038</name>
</gene>
<dbReference type="KEGG" id="nsh:GXM_06038"/>
<reference evidence="2 3" key="1">
    <citation type="submission" date="2019-10" db="EMBL/GenBank/DDBJ databases">
        <title>Genomic and transcriptomic insights into the perfect genentic adaptation of a filamentous nitrogen-fixing cyanobacterium to rice fields.</title>
        <authorList>
            <person name="Chen Z."/>
        </authorList>
    </citation>
    <scope>NUCLEOTIDE SEQUENCE [LARGE SCALE GENOMIC DNA]</scope>
    <source>
        <strain evidence="2">CCNUC1</strain>
    </source>
</reference>
<dbReference type="Pfam" id="PF05016">
    <property type="entry name" value="ParE_toxin"/>
    <property type="match status" value="1"/>
</dbReference>
<dbReference type="InterPro" id="IPR035093">
    <property type="entry name" value="RelE/ParE_toxin_dom_sf"/>
</dbReference>